<dbReference type="PANTHER" id="PTHR16222:SF12">
    <property type="entry name" value="ADP-RIBOSYLGLYCOHYDROLASE-RELATED"/>
    <property type="match status" value="1"/>
</dbReference>
<accession>A0ABY4DDD3</accession>
<protein>
    <submittedName>
        <fullName evidence="1">ADP-ribosylglycohydrolase family protein</fullName>
    </submittedName>
</protein>
<sequence>MKVGEKSGLTEWEETFIDRAKAAMVALGVGDAAGDLGRDASVRQQYGILNRLLPQGKSTDDTEFGVLSAKALLNCPGEYNARYVADTWRALVLDNGGALDRGGTPLYGALWNLSVGMNPPLSGIDNTLNNDDGAAMRAVPFGIAAVGDPKEAARLAGIDASVSHDRDGIWAAQAIAASISVALEGASVEEVVAVGRACIPDDSWLGRRMDLADAILGELSDPFDQYEALHTRLWTPRHAIAAEAVPQVYALYRMAQGNFRKAFLLSANFGRDADTICALTLALCAAGQGMQVIPESWVEQVRHPSGVCLSFAKTEDLVDLGIELAHFALKRRT</sequence>
<evidence type="ECO:0000313" key="1">
    <source>
        <dbReference type="EMBL" id="UOM51832.1"/>
    </source>
</evidence>
<evidence type="ECO:0000313" key="2">
    <source>
        <dbReference type="Proteomes" id="UP000829708"/>
    </source>
</evidence>
<organism evidence="1 2">
    <name type="scientific">Sphaerochaeta associata</name>
    <dbReference type="NCBI Taxonomy" id="1129264"/>
    <lineage>
        <taxon>Bacteria</taxon>
        <taxon>Pseudomonadati</taxon>
        <taxon>Spirochaetota</taxon>
        <taxon>Spirochaetia</taxon>
        <taxon>Spirochaetales</taxon>
        <taxon>Sphaerochaetaceae</taxon>
        <taxon>Sphaerochaeta</taxon>
    </lineage>
</organism>
<dbReference type="Pfam" id="PF03747">
    <property type="entry name" value="ADP_ribosyl_GH"/>
    <property type="match status" value="1"/>
</dbReference>
<reference evidence="2" key="1">
    <citation type="journal article" date="2024" name="J Bioinform Genom">
        <title>Complete genome sequence of the type strain bacterium Sphaerochaeta associata GLS2t (VKM B-2742)t.</title>
        <authorList>
            <person name="Troshina O.Y."/>
            <person name="Tepeeva A.N."/>
            <person name="Arzamasceva V.O."/>
            <person name="Whitman W.B."/>
            <person name="Varghese N."/>
            <person name="Shapiro N."/>
            <person name="Woyke T."/>
            <person name="Kripides N.C."/>
            <person name="Vasilenko O.V."/>
        </authorList>
    </citation>
    <scope>NUCLEOTIDE SEQUENCE [LARGE SCALE GENOMIC DNA]</scope>
    <source>
        <strain evidence="2">GLS2T</strain>
    </source>
</reference>
<gene>
    <name evidence="1" type="ORF">MUG09_03450</name>
</gene>
<dbReference type="InterPro" id="IPR036705">
    <property type="entry name" value="Ribosyl_crysJ1_sf"/>
</dbReference>
<dbReference type="InterPro" id="IPR050792">
    <property type="entry name" value="ADP-ribosylglycohydrolase"/>
</dbReference>
<dbReference type="RefSeq" id="WP_244773586.1">
    <property type="nucleotide sequence ID" value="NZ_CP094929.1"/>
</dbReference>
<proteinExistence type="predicted"/>
<dbReference type="SUPFAM" id="SSF101478">
    <property type="entry name" value="ADP-ribosylglycohydrolase"/>
    <property type="match status" value="1"/>
</dbReference>
<dbReference type="Gene3D" id="1.10.4080.10">
    <property type="entry name" value="ADP-ribosylation/Crystallin J1"/>
    <property type="match status" value="1"/>
</dbReference>
<name>A0ABY4DDD3_9SPIR</name>
<dbReference type="InterPro" id="IPR005502">
    <property type="entry name" value="Ribosyl_crysJ1"/>
</dbReference>
<dbReference type="PANTHER" id="PTHR16222">
    <property type="entry name" value="ADP-RIBOSYLGLYCOHYDROLASE"/>
    <property type="match status" value="1"/>
</dbReference>
<dbReference type="EMBL" id="CP094929">
    <property type="protein sequence ID" value="UOM51832.1"/>
    <property type="molecule type" value="Genomic_DNA"/>
</dbReference>
<keyword evidence="2" id="KW-1185">Reference proteome</keyword>
<dbReference type="Proteomes" id="UP000829708">
    <property type="component" value="Chromosome"/>
</dbReference>